<dbReference type="SMART" id="SM00257">
    <property type="entry name" value="LysM"/>
    <property type="match status" value="2"/>
</dbReference>
<dbReference type="SUPFAM" id="SSF54106">
    <property type="entry name" value="LysM domain"/>
    <property type="match status" value="2"/>
</dbReference>
<evidence type="ECO:0000256" key="4">
    <source>
        <dbReference type="ARBA" id="ARBA00022737"/>
    </source>
</evidence>
<dbReference type="PANTHER" id="PTHR47053:SF1">
    <property type="entry name" value="MUREIN DD-ENDOPEPTIDASE MEPH-RELATED"/>
    <property type="match status" value="1"/>
</dbReference>
<evidence type="ECO:0000259" key="10">
    <source>
        <dbReference type="PROSITE" id="PS51782"/>
    </source>
</evidence>
<evidence type="ECO:0000256" key="6">
    <source>
        <dbReference type="ARBA" id="ARBA00022807"/>
    </source>
</evidence>
<feature type="chain" id="PRO_5020213800" evidence="8">
    <location>
        <begin position="25"/>
        <end position="331"/>
    </location>
</feature>
<evidence type="ECO:0000313" key="13">
    <source>
        <dbReference type="Proteomes" id="UP000294802"/>
    </source>
</evidence>
<gene>
    <name evidence="12" type="ORF">ERX29_03055</name>
</gene>
<dbReference type="InterPro" id="IPR018392">
    <property type="entry name" value="LysM"/>
</dbReference>
<evidence type="ECO:0000259" key="11">
    <source>
        <dbReference type="PROSITE" id="PS51935"/>
    </source>
</evidence>
<dbReference type="InterPro" id="IPR001387">
    <property type="entry name" value="Cro/C1-type_HTH"/>
</dbReference>
<keyword evidence="5" id="KW-0378">Hydrolase</keyword>
<feature type="domain" description="HTH cro/C1-type" evidence="9">
    <location>
        <begin position="78"/>
        <end position="96"/>
    </location>
</feature>
<dbReference type="Gene3D" id="3.90.1720.10">
    <property type="entry name" value="endopeptidase domain like (from Nostoc punctiforme)"/>
    <property type="match status" value="1"/>
</dbReference>
<evidence type="ECO:0000256" key="2">
    <source>
        <dbReference type="ARBA" id="ARBA00022670"/>
    </source>
</evidence>
<dbReference type="Pfam" id="PF00877">
    <property type="entry name" value="NLPC_P60"/>
    <property type="match status" value="1"/>
</dbReference>
<keyword evidence="13" id="KW-1185">Reference proteome</keyword>
<feature type="region of interest" description="Disordered" evidence="7">
    <location>
        <begin position="176"/>
        <end position="221"/>
    </location>
</feature>
<feature type="domain" description="LysM" evidence="10">
    <location>
        <begin position="25"/>
        <end position="68"/>
    </location>
</feature>
<dbReference type="GO" id="GO:0008234">
    <property type="term" value="F:cysteine-type peptidase activity"/>
    <property type="evidence" value="ECO:0007669"/>
    <property type="project" value="UniProtKB-KW"/>
</dbReference>
<dbReference type="PROSITE" id="PS51782">
    <property type="entry name" value="LYSM"/>
    <property type="match status" value="2"/>
</dbReference>
<proteinExistence type="inferred from homology"/>
<evidence type="ECO:0000259" key="9">
    <source>
        <dbReference type="PROSITE" id="PS50943"/>
    </source>
</evidence>
<name>A0A4R6BWM0_9STAP</name>
<protein>
    <submittedName>
        <fullName evidence="12">LysM peptidoglycan-binding domain-containing protein</fullName>
    </submittedName>
</protein>
<keyword evidence="6" id="KW-0788">Thiol protease</keyword>
<evidence type="ECO:0000313" key="12">
    <source>
        <dbReference type="EMBL" id="TDM12603.1"/>
    </source>
</evidence>
<evidence type="ECO:0000256" key="7">
    <source>
        <dbReference type="SAM" id="MobiDB-lite"/>
    </source>
</evidence>
<dbReference type="InterPro" id="IPR038765">
    <property type="entry name" value="Papain-like_cys_pep_sf"/>
</dbReference>
<sequence>MKKTLFTAAAVTAITGIATVQAQASDYEVKSGDTLWAIAKENGTSVSELKELNQLSGDLIKAGDKIKVESKDFYVVKSGDTLKAIAEKFEVSTDDLKKWNNFSSEGLTVGKKIIVSEKGFNENRSQAKPAIAAAAPVKAPVEAGRTTAVRQISRTTSAVQEAPAAENNVQTATTYRTERAAAPASRTETSTANTYNRANTQSQPTYTQSQQAAPATTPVSGNVSSVANGVASGKSYVYGANSASAVDCSAFAQQVMASMGKSIPRTTYSQMAAGTQVSAPQPGDLVFFNGGSHVGVYVGNGQMVDALNPSEGIKQRPVNYVSGSVTGYYRY</sequence>
<dbReference type="Proteomes" id="UP000294802">
    <property type="component" value="Unassembled WGS sequence"/>
</dbReference>
<evidence type="ECO:0000256" key="8">
    <source>
        <dbReference type="SAM" id="SignalP"/>
    </source>
</evidence>
<dbReference type="OrthoDB" id="9813368at2"/>
<dbReference type="EMBL" id="SCWB01000003">
    <property type="protein sequence ID" value="TDM12603.1"/>
    <property type="molecule type" value="Genomic_DNA"/>
</dbReference>
<feature type="domain" description="LysM" evidence="10">
    <location>
        <begin position="72"/>
        <end position="115"/>
    </location>
</feature>
<keyword evidence="4" id="KW-0677">Repeat</keyword>
<keyword evidence="3 8" id="KW-0732">Signal</keyword>
<dbReference type="Pfam" id="PF01476">
    <property type="entry name" value="LysM"/>
    <property type="match status" value="2"/>
</dbReference>
<evidence type="ECO:0000256" key="1">
    <source>
        <dbReference type="ARBA" id="ARBA00007074"/>
    </source>
</evidence>
<dbReference type="AlphaFoldDB" id="A0A4R6BWM0"/>
<comment type="similarity">
    <text evidence="1">Belongs to the peptidase C40 family.</text>
</comment>
<dbReference type="GO" id="GO:0006508">
    <property type="term" value="P:proteolysis"/>
    <property type="evidence" value="ECO:0007669"/>
    <property type="project" value="UniProtKB-KW"/>
</dbReference>
<dbReference type="SUPFAM" id="SSF54001">
    <property type="entry name" value="Cysteine proteinases"/>
    <property type="match status" value="1"/>
</dbReference>
<evidence type="ECO:0000256" key="3">
    <source>
        <dbReference type="ARBA" id="ARBA00022729"/>
    </source>
</evidence>
<accession>A0A4R6BWM0</accession>
<feature type="domain" description="NlpC/P60" evidence="11">
    <location>
        <begin position="216"/>
        <end position="331"/>
    </location>
</feature>
<dbReference type="PROSITE" id="PS51935">
    <property type="entry name" value="NLPC_P60"/>
    <property type="match status" value="1"/>
</dbReference>
<dbReference type="InterPro" id="IPR036779">
    <property type="entry name" value="LysM_dom_sf"/>
</dbReference>
<feature type="signal peptide" evidence="8">
    <location>
        <begin position="1"/>
        <end position="24"/>
    </location>
</feature>
<dbReference type="InterPro" id="IPR051202">
    <property type="entry name" value="Peptidase_C40"/>
</dbReference>
<reference evidence="12 13" key="1">
    <citation type="submission" date="2019-01" db="EMBL/GenBank/DDBJ databases">
        <title>Draft genome sequences of the type strains of six Macrococcus species.</title>
        <authorList>
            <person name="Mazhar S."/>
            <person name="Altermann E."/>
            <person name="Hill C."/>
            <person name="Mcauliffe O."/>
        </authorList>
    </citation>
    <scope>NUCLEOTIDE SEQUENCE [LARGE SCALE GENOMIC DNA]</scope>
    <source>
        <strain evidence="12 13">CCM4815</strain>
    </source>
</reference>
<keyword evidence="2" id="KW-0645">Protease</keyword>
<organism evidence="12 13">
    <name type="scientific">Macrococcus lamae</name>
    <dbReference type="NCBI Taxonomy" id="198484"/>
    <lineage>
        <taxon>Bacteria</taxon>
        <taxon>Bacillati</taxon>
        <taxon>Bacillota</taxon>
        <taxon>Bacilli</taxon>
        <taxon>Bacillales</taxon>
        <taxon>Staphylococcaceae</taxon>
        <taxon>Macrococcus</taxon>
    </lineage>
</organism>
<feature type="compositionally biased region" description="Polar residues" evidence="7">
    <location>
        <begin position="186"/>
        <end position="199"/>
    </location>
</feature>
<dbReference type="Gene3D" id="3.10.350.10">
    <property type="entry name" value="LysM domain"/>
    <property type="match status" value="2"/>
</dbReference>
<dbReference type="PANTHER" id="PTHR47053">
    <property type="entry name" value="MUREIN DD-ENDOPEPTIDASE MEPH-RELATED"/>
    <property type="match status" value="1"/>
</dbReference>
<evidence type="ECO:0000256" key="5">
    <source>
        <dbReference type="ARBA" id="ARBA00022801"/>
    </source>
</evidence>
<dbReference type="CDD" id="cd00118">
    <property type="entry name" value="LysM"/>
    <property type="match status" value="2"/>
</dbReference>
<feature type="compositionally biased region" description="Low complexity" evidence="7">
    <location>
        <begin position="200"/>
        <end position="221"/>
    </location>
</feature>
<dbReference type="PROSITE" id="PS50943">
    <property type="entry name" value="HTH_CROC1"/>
    <property type="match status" value="1"/>
</dbReference>
<comment type="caution">
    <text evidence="12">The sequence shown here is derived from an EMBL/GenBank/DDBJ whole genome shotgun (WGS) entry which is preliminary data.</text>
</comment>
<dbReference type="RefSeq" id="WP_133443213.1">
    <property type="nucleotide sequence ID" value="NZ_SCWB01000003.1"/>
</dbReference>
<dbReference type="InterPro" id="IPR000064">
    <property type="entry name" value="NLP_P60_dom"/>
</dbReference>